<protein>
    <submittedName>
        <fullName evidence="1">Predicted protein</fullName>
    </submittedName>
</protein>
<dbReference type="EMBL" id="AK362489">
    <property type="protein sequence ID" value="BAJ93693.1"/>
    <property type="molecule type" value="mRNA"/>
</dbReference>
<dbReference type="KEGG" id="hvg:123402886"/>
<proteinExistence type="evidence at transcript level"/>
<organism evidence="1">
    <name type="scientific">Hordeum vulgare subsp. vulgare</name>
    <name type="common">Domesticated barley</name>
    <dbReference type="NCBI Taxonomy" id="112509"/>
    <lineage>
        <taxon>Eukaryota</taxon>
        <taxon>Viridiplantae</taxon>
        <taxon>Streptophyta</taxon>
        <taxon>Embryophyta</taxon>
        <taxon>Tracheophyta</taxon>
        <taxon>Spermatophyta</taxon>
        <taxon>Magnoliopsida</taxon>
        <taxon>Liliopsida</taxon>
        <taxon>Poales</taxon>
        <taxon>Poaceae</taxon>
        <taxon>BOP clade</taxon>
        <taxon>Pooideae</taxon>
        <taxon>Triticodae</taxon>
        <taxon>Triticeae</taxon>
        <taxon>Hordeinae</taxon>
        <taxon>Hordeum</taxon>
    </lineage>
</organism>
<reference evidence="1" key="1">
    <citation type="journal article" date="2011" name="Plant Physiol.">
        <title>Comprehensive sequence analysis of 24,783 barley full-length cDNAs derived from 12 clone libraries.</title>
        <authorList>
            <person name="Matsumoto T."/>
            <person name="Tanaka T."/>
            <person name="Sakai H."/>
            <person name="Amano N."/>
            <person name="Kanamori H."/>
            <person name="Kurita K."/>
            <person name="Kikuta A."/>
            <person name="Kamiya K."/>
            <person name="Yamamoto M."/>
            <person name="Ikawa H."/>
            <person name="Fujii N."/>
            <person name="Hori K."/>
            <person name="Itoh T."/>
            <person name="Sato K."/>
        </authorList>
    </citation>
    <scope>NUCLEOTIDE SEQUENCE</scope>
    <source>
        <tissue evidence="1">Shoot and root</tissue>
    </source>
</reference>
<evidence type="ECO:0000313" key="1">
    <source>
        <dbReference type="EMBL" id="BAJ93693.1"/>
    </source>
</evidence>
<dbReference type="RefSeq" id="XP_044952789.1">
    <property type="nucleotide sequence ID" value="XM_045096854.1"/>
</dbReference>
<dbReference type="GeneID" id="123402886"/>
<sequence length="119" mass="12483">MASSFRPAPSPPAGNPDCCTMDGVGVDPAGCLQSTARCRIWTGASQSARSRELRCSPSSPPTVSKPCRRVYLLHLKSSATCRIVRTRSTTSVRLLHGGILLLSGISAAGTGRGFSTRAH</sequence>
<name>F2DF22_HORVV</name>
<accession>F2DF22</accession>
<dbReference type="AlphaFoldDB" id="F2DF22"/>